<evidence type="ECO:0000313" key="4">
    <source>
        <dbReference type="Proteomes" id="UP000008141"/>
    </source>
</evidence>
<dbReference type="Pfam" id="PF22486">
    <property type="entry name" value="MATH_2"/>
    <property type="match status" value="1"/>
</dbReference>
<keyword evidence="4" id="KW-1185">Reference proteome</keyword>
<dbReference type="PANTHER" id="PTHR46236:SF35">
    <property type="entry name" value="MATH DOMAIN-CONTAINING PROTEIN"/>
    <property type="match status" value="1"/>
</dbReference>
<proteinExistence type="predicted"/>
<dbReference type="GeneID" id="17356414"/>
<gene>
    <name evidence="3" type="ORF">CHLNCDRAFT_143926</name>
</gene>
<dbReference type="InterPro" id="IPR008974">
    <property type="entry name" value="TRAF-like"/>
</dbReference>
<dbReference type="PANTHER" id="PTHR46236">
    <property type="entry name" value="TRAF-LIKE SUPERFAMILY PROTEIN"/>
    <property type="match status" value="1"/>
</dbReference>
<dbReference type="PROSITE" id="PS50144">
    <property type="entry name" value="MATH"/>
    <property type="match status" value="1"/>
</dbReference>
<reference evidence="3 4" key="1">
    <citation type="journal article" date="2010" name="Plant Cell">
        <title>The Chlorella variabilis NC64A genome reveals adaptation to photosymbiosis, coevolution with viruses, and cryptic sex.</title>
        <authorList>
            <person name="Blanc G."/>
            <person name="Duncan G."/>
            <person name="Agarkova I."/>
            <person name="Borodovsky M."/>
            <person name="Gurnon J."/>
            <person name="Kuo A."/>
            <person name="Lindquist E."/>
            <person name="Lucas S."/>
            <person name="Pangilinan J."/>
            <person name="Polle J."/>
            <person name="Salamov A."/>
            <person name="Terry A."/>
            <person name="Yamada T."/>
            <person name="Dunigan D.D."/>
            <person name="Grigoriev I.V."/>
            <person name="Claverie J.M."/>
            <person name="Van Etten J.L."/>
        </authorList>
    </citation>
    <scope>NUCLEOTIDE SEQUENCE [LARGE SCALE GENOMIC DNA]</scope>
    <source>
        <strain evidence="3 4">NC64A</strain>
    </source>
</reference>
<dbReference type="Gene3D" id="3.30.710.10">
    <property type="entry name" value="Potassium Channel Kv1.1, Chain A"/>
    <property type="match status" value="1"/>
</dbReference>
<dbReference type="EMBL" id="GL433840">
    <property type="protein sequence ID" value="EFN57310.1"/>
    <property type="molecule type" value="Genomic_DNA"/>
</dbReference>
<dbReference type="CDD" id="cd00121">
    <property type="entry name" value="MATH"/>
    <property type="match status" value="1"/>
</dbReference>
<accession>E1ZAR6</accession>
<name>E1ZAR6_CHLVA</name>
<dbReference type="OrthoDB" id="599721at2759"/>
<dbReference type="InterPro" id="IPR002083">
    <property type="entry name" value="MATH/TRAF_dom"/>
</dbReference>
<dbReference type="RefSeq" id="XP_005849412.1">
    <property type="nucleotide sequence ID" value="XM_005849350.1"/>
</dbReference>
<dbReference type="Proteomes" id="UP000008141">
    <property type="component" value="Unassembled WGS sequence"/>
</dbReference>
<dbReference type="Gene3D" id="2.60.210.10">
    <property type="entry name" value="Apoptosis, Tumor Necrosis Factor Receptor Associated Protein 2, Chain A"/>
    <property type="match status" value="1"/>
</dbReference>
<protein>
    <recommendedName>
        <fullName evidence="2">MATH domain-containing protein</fullName>
    </recommendedName>
</protein>
<evidence type="ECO:0000256" key="1">
    <source>
        <dbReference type="ARBA" id="ARBA00023054"/>
    </source>
</evidence>
<feature type="domain" description="MATH" evidence="2">
    <location>
        <begin position="217"/>
        <end position="353"/>
    </location>
</feature>
<dbReference type="InterPro" id="IPR050804">
    <property type="entry name" value="MCC"/>
</dbReference>
<sequence>MGAAPSSPQERLSLVGGDSHEVVVPCQSAKPQVLSTQSGVLRQLISIHTDNGSNLIDLELPPPACQERGDLSAAFKGASLQAAACFLRLLYGDDHSGNLAKLAEAELLAAVAGLAHKLEAGRLLDGIAAFLNGAMPELIATRELAQQCELAQLEERCVDVMASELAAAAQRSHVLVDERELSRLLGPTAARLLLKSHYGSAYPLPILDVRDSRSGKSGGFTFAIDRFSQRSEDKVDSPWVEVGATGWRIEVYLAGDTPDEETHLSVYLRSNVTWCTQAAAAGASRVTARFKFILIDQAPGAAGVDHVETSAEERAFTPRYPSWGHAEFLEPAQLQHIDRHYLEGDRMLLRVELSDITAG</sequence>
<dbReference type="KEGG" id="cvr:CHLNCDRAFT_143926"/>
<evidence type="ECO:0000313" key="3">
    <source>
        <dbReference type="EMBL" id="EFN57310.1"/>
    </source>
</evidence>
<evidence type="ECO:0000259" key="2">
    <source>
        <dbReference type="PROSITE" id="PS50144"/>
    </source>
</evidence>
<dbReference type="InterPro" id="IPR011333">
    <property type="entry name" value="SKP1/BTB/POZ_sf"/>
</dbReference>
<dbReference type="SUPFAM" id="SSF49599">
    <property type="entry name" value="TRAF domain-like"/>
    <property type="match status" value="1"/>
</dbReference>
<dbReference type="AlphaFoldDB" id="E1ZAR6"/>
<keyword evidence="1" id="KW-0175">Coiled coil</keyword>
<organism evidence="4">
    <name type="scientific">Chlorella variabilis</name>
    <name type="common">Green alga</name>
    <dbReference type="NCBI Taxonomy" id="554065"/>
    <lineage>
        <taxon>Eukaryota</taxon>
        <taxon>Viridiplantae</taxon>
        <taxon>Chlorophyta</taxon>
        <taxon>core chlorophytes</taxon>
        <taxon>Trebouxiophyceae</taxon>
        <taxon>Chlorellales</taxon>
        <taxon>Chlorellaceae</taxon>
        <taxon>Chlorella clade</taxon>
        <taxon>Chlorella</taxon>
    </lineage>
</organism>
<dbReference type="InParanoid" id="E1ZAR6"/>